<feature type="non-terminal residue" evidence="2">
    <location>
        <position position="1"/>
    </location>
</feature>
<dbReference type="EMBL" id="ASHM01038657">
    <property type="protein sequence ID" value="PNX80808.1"/>
    <property type="molecule type" value="Genomic_DNA"/>
</dbReference>
<accession>A0A2K3LQJ9</accession>
<feature type="region of interest" description="Disordered" evidence="1">
    <location>
        <begin position="104"/>
        <end position="125"/>
    </location>
</feature>
<dbReference type="AlphaFoldDB" id="A0A2K3LQJ9"/>
<reference evidence="2 3" key="1">
    <citation type="journal article" date="2014" name="Am. J. Bot.">
        <title>Genome assembly and annotation for red clover (Trifolium pratense; Fabaceae).</title>
        <authorList>
            <person name="Istvanek J."/>
            <person name="Jaros M."/>
            <person name="Krenek A."/>
            <person name="Repkova J."/>
        </authorList>
    </citation>
    <scope>NUCLEOTIDE SEQUENCE [LARGE SCALE GENOMIC DNA]</scope>
    <source>
        <strain evidence="3">cv. Tatra</strain>
        <tissue evidence="2">Young leaves</tissue>
    </source>
</reference>
<sequence length="125" mass="13838">VIKIGPDWPVRLVEPGTAPLSGLEDTRNRCATEPGFEPENQMKPAENRKTDSLEGGTIGYGRSIKVMTGPWIRDSAHGRICAPQSQGAYHINVNSLMLENKRQWDAHKEEQNGQFSEVELPLADA</sequence>
<comment type="caution">
    <text evidence="2">The sequence shown here is derived from an EMBL/GenBank/DDBJ whole genome shotgun (WGS) entry which is preliminary data.</text>
</comment>
<evidence type="ECO:0000256" key="1">
    <source>
        <dbReference type="SAM" id="MobiDB-lite"/>
    </source>
</evidence>
<gene>
    <name evidence="2" type="ORF">L195_g036819</name>
</gene>
<name>A0A2K3LQJ9_TRIPR</name>
<evidence type="ECO:0000313" key="3">
    <source>
        <dbReference type="Proteomes" id="UP000236291"/>
    </source>
</evidence>
<proteinExistence type="predicted"/>
<evidence type="ECO:0000313" key="2">
    <source>
        <dbReference type="EMBL" id="PNX80808.1"/>
    </source>
</evidence>
<protein>
    <submittedName>
        <fullName evidence="2">Uncharacterized protein</fullName>
    </submittedName>
</protein>
<feature type="region of interest" description="Disordered" evidence="1">
    <location>
        <begin position="16"/>
        <end position="59"/>
    </location>
</feature>
<organism evidence="2 3">
    <name type="scientific">Trifolium pratense</name>
    <name type="common">Red clover</name>
    <dbReference type="NCBI Taxonomy" id="57577"/>
    <lineage>
        <taxon>Eukaryota</taxon>
        <taxon>Viridiplantae</taxon>
        <taxon>Streptophyta</taxon>
        <taxon>Embryophyta</taxon>
        <taxon>Tracheophyta</taxon>
        <taxon>Spermatophyta</taxon>
        <taxon>Magnoliopsida</taxon>
        <taxon>eudicotyledons</taxon>
        <taxon>Gunneridae</taxon>
        <taxon>Pentapetalae</taxon>
        <taxon>rosids</taxon>
        <taxon>fabids</taxon>
        <taxon>Fabales</taxon>
        <taxon>Fabaceae</taxon>
        <taxon>Papilionoideae</taxon>
        <taxon>50 kb inversion clade</taxon>
        <taxon>NPAAA clade</taxon>
        <taxon>Hologalegina</taxon>
        <taxon>IRL clade</taxon>
        <taxon>Trifolieae</taxon>
        <taxon>Trifolium</taxon>
    </lineage>
</organism>
<dbReference type="Proteomes" id="UP000236291">
    <property type="component" value="Unassembled WGS sequence"/>
</dbReference>
<reference evidence="2 3" key="2">
    <citation type="journal article" date="2017" name="Front. Plant Sci.">
        <title>Gene Classification and Mining of Molecular Markers Useful in Red Clover (Trifolium pratense) Breeding.</title>
        <authorList>
            <person name="Istvanek J."/>
            <person name="Dluhosova J."/>
            <person name="Dluhos P."/>
            <person name="Patkova L."/>
            <person name="Nedelnik J."/>
            <person name="Repkova J."/>
        </authorList>
    </citation>
    <scope>NUCLEOTIDE SEQUENCE [LARGE SCALE GENOMIC DNA]</scope>
    <source>
        <strain evidence="3">cv. Tatra</strain>
        <tissue evidence="2">Young leaves</tissue>
    </source>
</reference>